<dbReference type="Gramene" id="PUZ66296">
    <property type="protein sequence ID" value="PUZ66296"/>
    <property type="gene ID" value="GQ55_3G296700"/>
</dbReference>
<dbReference type="Proteomes" id="UP000244336">
    <property type="component" value="Chromosome 3"/>
</dbReference>
<evidence type="ECO:0000256" key="1">
    <source>
        <dbReference type="SAM" id="MobiDB-lite"/>
    </source>
</evidence>
<reference evidence="2 3" key="1">
    <citation type="submission" date="2018-04" db="EMBL/GenBank/DDBJ databases">
        <title>WGS assembly of Panicum hallii var. hallii HAL2.</title>
        <authorList>
            <person name="Lovell J."/>
            <person name="Jenkins J."/>
            <person name="Lowry D."/>
            <person name="Mamidi S."/>
            <person name="Sreedasyam A."/>
            <person name="Weng X."/>
            <person name="Barry K."/>
            <person name="Bonette J."/>
            <person name="Campitelli B."/>
            <person name="Daum C."/>
            <person name="Gordon S."/>
            <person name="Gould B."/>
            <person name="Lipzen A."/>
            <person name="MacQueen A."/>
            <person name="Palacio-Mejia J."/>
            <person name="Plott C."/>
            <person name="Shakirov E."/>
            <person name="Shu S."/>
            <person name="Yoshinaga Y."/>
            <person name="Zane M."/>
            <person name="Rokhsar D."/>
            <person name="Grimwood J."/>
            <person name="Schmutz J."/>
            <person name="Juenger T."/>
        </authorList>
    </citation>
    <scope>NUCLEOTIDE SEQUENCE [LARGE SCALE GENOMIC DNA]</scope>
    <source>
        <strain evidence="3">cv. HAL2</strain>
    </source>
</reference>
<feature type="compositionally biased region" description="Low complexity" evidence="1">
    <location>
        <begin position="40"/>
        <end position="70"/>
    </location>
</feature>
<feature type="compositionally biased region" description="Low complexity" evidence="1">
    <location>
        <begin position="86"/>
        <end position="104"/>
    </location>
</feature>
<gene>
    <name evidence="2" type="ORF">GQ55_3G296700</name>
</gene>
<evidence type="ECO:0000313" key="3">
    <source>
        <dbReference type="Proteomes" id="UP000244336"/>
    </source>
</evidence>
<dbReference type="AlphaFoldDB" id="A0A2T7EEP4"/>
<protein>
    <submittedName>
        <fullName evidence="2">Uncharacterized protein</fullName>
    </submittedName>
</protein>
<name>A0A2T7EEP4_9POAL</name>
<sequence length="128" mass="12482">MLLVSKPLVSGSPFPCTSPSPVCPSRSPAIALPPACATPAAASPAVSPAVPQAPAAGRAGALPRRGTPPGLHAAQAQPPSLDLATAQGVGQQGRRGAAIANGAQCSGTDGRRAGTRAQGRARSQPHST</sequence>
<keyword evidence="3" id="KW-1185">Reference proteome</keyword>
<dbReference type="EMBL" id="CM009751">
    <property type="protein sequence ID" value="PUZ66296.1"/>
    <property type="molecule type" value="Genomic_DNA"/>
</dbReference>
<proteinExistence type="predicted"/>
<accession>A0A2T7EEP4</accession>
<organism evidence="2 3">
    <name type="scientific">Panicum hallii var. hallii</name>
    <dbReference type="NCBI Taxonomy" id="1504633"/>
    <lineage>
        <taxon>Eukaryota</taxon>
        <taxon>Viridiplantae</taxon>
        <taxon>Streptophyta</taxon>
        <taxon>Embryophyta</taxon>
        <taxon>Tracheophyta</taxon>
        <taxon>Spermatophyta</taxon>
        <taxon>Magnoliopsida</taxon>
        <taxon>Liliopsida</taxon>
        <taxon>Poales</taxon>
        <taxon>Poaceae</taxon>
        <taxon>PACMAD clade</taxon>
        <taxon>Panicoideae</taxon>
        <taxon>Panicodae</taxon>
        <taxon>Paniceae</taxon>
        <taxon>Panicinae</taxon>
        <taxon>Panicum</taxon>
        <taxon>Panicum sect. Panicum</taxon>
    </lineage>
</organism>
<evidence type="ECO:0000313" key="2">
    <source>
        <dbReference type="EMBL" id="PUZ66296.1"/>
    </source>
</evidence>
<feature type="region of interest" description="Disordered" evidence="1">
    <location>
        <begin position="40"/>
        <end position="128"/>
    </location>
</feature>